<dbReference type="InterPro" id="IPR001650">
    <property type="entry name" value="Helicase_C-like"/>
</dbReference>
<evidence type="ECO:0000259" key="8">
    <source>
        <dbReference type="PROSITE" id="PS51192"/>
    </source>
</evidence>
<keyword evidence="5" id="KW-0067">ATP-binding</keyword>
<evidence type="ECO:0000313" key="10">
    <source>
        <dbReference type="EMBL" id="BAB85789.1"/>
    </source>
</evidence>
<dbReference type="GO" id="GO:0006281">
    <property type="term" value="P:DNA repair"/>
    <property type="evidence" value="ECO:0007669"/>
    <property type="project" value="UniProtKB-KW"/>
</dbReference>
<accession>Q8RR54</accession>
<dbReference type="PANTHER" id="PTHR47964:SF1">
    <property type="entry name" value="ATP-DEPENDENT DNA HELICASE HOMOLOG RECG, CHLOROPLASTIC"/>
    <property type="match status" value="1"/>
</dbReference>
<dbReference type="AlphaFoldDB" id="Q8RR54"/>
<dbReference type="GO" id="GO:0016787">
    <property type="term" value="F:hydrolase activity"/>
    <property type="evidence" value="ECO:0007669"/>
    <property type="project" value="UniProtKB-KW"/>
</dbReference>
<dbReference type="InterPro" id="IPR014001">
    <property type="entry name" value="Helicase_ATP-bd"/>
</dbReference>
<keyword evidence="4" id="KW-0347">Helicase</keyword>
<sequence>MLGWHDERLLKDILPAKEATAIKKALGYTTAEELLRHHVRKYSHHGSGVGIGDATEGDLVTIVGQVAFAKQSYTQSGKMLYKVTVLTETERIGISFFGAKHIPRLLPEGTRALFTGKVKFFRNEPQLSHPEFIVIPDPGSGRRLTATGGMKSLAAYGDVEEVALRLVDREYIPIYAGTATMTTWRIMAAVQRVLETMPVIKDHIGWCPKACPVSTRPSAAFTIQAMNLPARLSTVCKYNEALSLATVMAIRRADTKNRKAPPMPRALKGHQHMLIDALNFQLTVGQKQCDREISADIEQRVPMSRLLQGEVGSGKTIVSLIAMLQAIDSGRQCAMLAPTEVLATQHARSLSKTLDDAGLDINVVLLTGSMPTGAKKEALLEIISGDADIVVGTHALIQDTVEFFDLGLVVVDEQHRFGVEQRDQLRTKGREGLTPHLLVMTATPIPRTIAMTVFGDLAVSTLRELPGGRRPIQTSVIPDHKPGWVKRGWERIGEEVLAGRQAYVVCPRIEGEGGVLEIHAYLSEQVYPGLNVGMLHGRMDTDLKDSVMQEFAQGEIDILVATTVIEVGIDVANATVMLIREAERFGVSQIHQLRGRVGRGQHDSLCLLHTTFDEDSPQGQRLAAISTTTDGFQLSELDLQVRQEGDVLGTRQSGSDTKLRHLSFISDQKIIERALIDATELVAASRSRALELVSDIAMINQEYLEKS</sequence>
<dbReference type="SMART" id="SM00487">
    <property type="entry name" value="DEXDc"/>
    <property type="match status" value="1"/>
</dbReference>
<dbReference type="Gene3D" id="2.40.50.140">
    <property type="entry name" value="Nucleic acid-binding proteins"/>
    <property type="match status" value="1"/>
</dbReference>
<protein>
    <submittedName>
        <fullName evidence="10">RecG</fullName>
    </submittedName>
</protein>
<dbReference type="InterPro" id="IPR047112">
    <property type="entry name" value="RecG/Mfd"/>
</dbReference>
<dbReference type="InterPro" id="IPR027417">
    <property type="entry name" value="P-loop_NTPase"/>
</dbReference>
<keyword evidence="6" id="KW-0238">DNA-binding</keyword>
<dbReference type="GO" id="GO:0003678">
    <property type="term" value="F:DNA helicase activity"/>
    <property type="evidence" value="ECO:0007669"/>
    <property type="project" value="TreeGrafter"/>
</dbReference>
<evidence type="ECO:0000256" key="2">
    <source>
        <dbReference type="ARBA" id="ARBA00022763"/>
    </source>
</evidence>
<dbReference type="CDD" id="cd17992">
    <property type="entry name" value="DEXHc_RecG"/>
    <property type="match status" value="1"/>
</dbReference>
<name>Q8RR54_CORGT</name>
<evidence type="ECO:0000259" key="9">
    <source>
        <dbReference type="PROSITE" id="PS51194"/>
    </source>
</evidence>
<dbReference type="GO" id="GO:0005524">
    <property type="term" value="F:ATP binding"/>
    <property type="evidence" value="ECO:0007669"/>
    <property type="project" value="UniProtKB-KW"/>
</dbReference>
<dbReference type="SUPFAM" id="SSF50249">
    <property type="entry name" value="Nucleic acid-binding proteins"/>
    <property type="match status" value="1"/>
</dbReference>
<keyword evidence="2" id="KW-0227">DNA damage</keyword>
<keyword evidence="3" id="KW-0378">Hydrolase</keyword>
<keyword evidence="1" id="KW-0547">Nucleotide-binding</keyword>
<evidence type="ECO:0000256" key="3">
    <source>
        <dbReference type="ARBA" id="ARBA00022801"/>
    </source>
</evidence>
<evidence type="ECO:0000256" key="6">
    <source>
        <dbReference type="ARBA" id="ARBA00023125"/>
    </source>
</evidence>
<evidence type="ECO:0000256" key="7">
    <source>
        <dbReference type="ARBA" id="ARBA00023204"/>
    </source>
</evidence>
<dbReference type="Pfam" id="PF00271">
    <property type="entry name" value="Helicase_C"/>
    <property type="match status" value="1"/>
</dbReference>
<dbReference type="Gene3D" id="3.40.50.300">
    <property type="entry name" value="P-loop containing nucleotide triphosphate hydrolases"/>
    <property type="match status" value="2"/>
</dbReference>
<proteinExistence type="predicted"/>
<feature type="domain" description="Helicase ATP-binding" evidence="8">
    <location>
        <begin position="296"/>
        <end position="462"/>
    </location>
</feature>
<organism evidence="10">
    <name type="scientific">Corynebacterium glutamicum</name>
    <name type="common">Brevibacterium saccharolyticum</name>
    <dbReference type="NCBI Taxonomy" id="1718"/>
    <lineage>
        <taxon>Bacteria</taxon>
        <taxon>Bacillati</taxon>
        <taxon>Actinomycetota</taxon>
        <taxon>Actinomycetes</taxon>
        <taxon>Mycobacteriales</taxon>
        <taxon>Corynebacteriaceae</taxon>
        <taxon>Corynebacterium</taxon>
    </lineage>
</organism>
<dbReference type="EMBL" id="AB071024">
    <property type="protein sequence ID" value="BAB85789.1"/>
    <property type="molecule type" value="Genomic_DNA"/>
</dbReference>
<dbReference type="SUPFAM" id="SSF52540">
    <property type="entry name" value="P-loop containing nucleoside triphosphate hydrolases"/>
    <property type="match status" value="1"/>
</dbReference>
<dbReference type="PROSITE" id="PS51194">
    <property type="entry name" value="HELICASE_CTER"/>
    <property type="match status" value="1"/>
</dbReference>
<evidence type="ECO:0000256" key="5">
    <source>
        <dbReference type="ARBA" id="ARBA00022840"/>
    </source>
</evidence>
<keyword evidence="7" id="KW-0234">DNA repair</keyword>
<reference evidence="10" key="1">
    <citation type="journal article" date="2003" name="Biosci. Biotechnol. Biochem.">
        <title>A Corynebacterium glutamicum rnhA recG double mutant showing lysozyme-sensitivity, temperature-sensitive growth, and UV-sensitivity.</title>
        <authorList>
            <person name="Hirasawa T."/>
            <person name="Kumagai Y."/>
            <person name="Nagai K."/>
            <person name="Wachi M."/>
        </authorList>
    </citation>
    <scope>NUCLEOTIDE SEQUENCE</scope>
    <source>
        <strain evidence="10">ATCC 13032</strain>
    </source>
</reference>
<evidence type="ECO:0000256" key="4">
    <source>
        <dbReference type="ARBA" id="ARBA00022806"/>
    </source>
</evidence>
<dbReference type="GO" id="GO:0003677">
    <property type="term" value="F:DNA binding"/>
    <property type="evidence" value="ECO:0007669"/>
    <property type="project" value="UniProtKB-KW"/>
</dbReference>
<dbReference type="Pfam" id="PF00270">
    <property type="entry name" value="DEAD"/>
    <property type="match status" value="1"/>
</dbReference>
<dbReference type="PANTHER" id="PTHR47964">
    <property type="entry name" value="ATP-DEPENDENT DNA HELICASE HOMOLOG RECG, CHLOROPLASTIC"/>
    <property type="match status" value="1"/>
</dbReference>
<dbReference type="InterPro" id="IPR011545">
    <property type="entry name" value="DEAD/DEAH_box_helicase_dom"/>
</dbReference>
<dbReference type="SMART" id="SM00490">
    <property type="entry name" value="HELICc"/>
    <property type="match status" value="1"/>
</dbReference>
<dbReference type="PROSITE" id="PS51192">
    <property type="entry name" value="HELICASE_ATP_BIND_1"/>
    <property type="match status" value="1"/>
</dbReference>
<dbReference type="InterPro" id="IPR012340">
    <property type="entry name" value="NA-bd_OB-fold"/>
</dbReference>
<gene>
    <name evidence="10" type="primary">recG</name>
</gene>
<evidence type="ECO:0000256" key="1">
    <source>
        <dbReference type="ARBA" id="ARBA00022741"/>
    </source>
</evidence>
<feature type="domain" description="Helicase C-terminal" evidence="9">
    <location>
        <begin position="484"/>
        <end position="640"/>
    </location>
</feature>
<dbReference type="CDD" id="cd04488">
    <property type="entry name" value="RecG_wedge_OBF"/>
    <property type="match status" value="1"/>
</dbReference>